<evidence type="ECO:0000256" key="3">
    <source>
        <dbReference type="ARBA" id="ARBA00022679"/>
    </source>
</evidence>
<keyword evidence="6" id="KW-0812">Transmembrane</keyword>
<dbReference type="SMART" id="SM00563">
    <property type="entry name" value="PlsC"/>
    <property type="match status" value="1"/>
</dbReference>
<keyword evidence="2" id="KW-0444">Lipid biosynthesis</keyword>
<evidence type="ECO:0000313" key="8">
    <source>
        <dbReference type="EMBL" id="NIJ08784.1"/>
    </source>
</evidence>
<evidence type="ECO:0000259" key="7">
    <source>
        <dbReference type="SMART" id="SM00563"/>
    </source>
</evidence>
<evidence type="ECO:0000256" key="4">
    <source>
        <dbReference type="ARBA" id="ARBA00023098"/>
    </source>
</evidence>
<dbReference type="RefSeq" id="WP_167073780.1">
    <property type="nucleotide sequence ID" value="NZ_JAAOZC010000006.1"/>
</dbReference>
<proteinExistence type="predicted"/>
<dbReference type="Pfam" id="PF01553">
    <property type="entry name" value="Acyltransferase"/>
    <property type="match status" value="1"/>
</dbReference>
<dbReference type="SUPFAM" id="SSF69593">
    <property type="entry name" value="Glycerol-3-phosphate (1)-acyltransferase"/>
    <property type="match status" value="1"/>
</dbReference>
<keyword evidence="9" id="KW-1185">Reference proteome</keyword>
<evidence type="ECO:0000256" key="2">
    <source>
        <dbReference type="ARBA" id="ARBA00022516"/>
    </source>
</evidence>
<protein>
    <submittedName>
        <fullName evidence="8">1-acyl-sn-glycerol-3-phosphate acyltransferase</fullName>
        <ecNumber evidence="8">2.3.1.51</ecNumber>
    </submittedName>
</protein>
<feature type="domain" description="Phospholipid/glycerol acyltransferase" evidence="7">
    <location>
        <begin position="62"/>
        <end position="174"/>
    </location>
</feature>
<comment type="caution">
    <text evidence="8">The sequence shown here is derived from an EMBL/GenBank/DDBJ whole genome shotgun (WGS) entry which is preliminary data.</text>
</comment>
<dbReference type="InterPro" id="IPR002123">
    <property type="entry name" value="Plipid/glycerol_acylTrfase"/>
</dbReference>
<dbReference type="PANTHER" id="PTHR10434">
    <property type="entry name" value="1-ACYL-SN-GLYCEROL-3-PHOSPHATE ACYLTRANSFERASE"/>
    <property type="match status" value="1"/>
</dbReference>
<keyword evidence="6" id="KW-1133">Transmembrane helix</keyword>
<keyword evidence="5 8" id="KW-0012">Acyltransferase</keyword>
<evidence type="ECO:0000313" key="9">
    <source>
        <dbReference type="Proteomes" id="UP000727456"/>
    </source>
</evidence>
<comment type="pathway">
    <text evidence="1">Lipid metabolism.</text>
</comment>
<dbReference type="EC" id="2.3.1.51" evidence="8"/>
<dbReference type="GO" id="GO:0003841">
    <property type="term" value="F:1-acylglycerol-3-phosphate O-acyltransferase activity"/>
    <property type="evidence" value="ECO:0007669"/>
    <property type="project" value="UniProtKB-EC"/>
</dbReference>
<keyword evidence="3 8" id="KW-0808">Transferase</keyword>
<sequence>MTLRGILRLIAAAPLLIVHLLFWAIARLFGREQMVVMSFLGSLGRLLGLRVRTEGVPVRGAVLIVANHISWLDILALGGEVPCRFIAKSEIARWPLVGWLAALGRAVFVARDRRSAARAQADAVTTALHEPHPVVLFAEGGTGDGVTVTPFRASLFASAVEAGAAVQPVAIDYGPNRGRLAWPSGQSFGPEAKRLINRHGKLPVTIRFLPPLDAGTLDRKALAVEAHGAVVGALS</sequence>
<keyword evidence="6" id="KW-0472">Membrane</keyword>
<evidence type="ECO:0000256" key="1">
    <source>
        <dbReference type="ARBA" id="ARBA00005189"/>
    </source>
</evidence>
<feature type="transmembrane region" description="Helical" evidence="6">
    <location>
        <begin position="6"/>
        <end position="29"/>
    </location>
</feature>
<name>A0ABX0TTE1_9SPHN</name>
<dbReference type="PANTHER" id="PTHR10434:SF64">
    <property type="entry name" value="1-ACYL-SN-GLYCEROL-3-PHOSPHATE ACYLTRANSFERASE-RELATED"/>
    <property type="match status" value="1"/>
</dbReference>
<gene>
    <name evidence="8" type="ORF">FHS31_002408</name>
</gene>
<organism evidence="8 9">
    <name type="scientific">Sphingomonas vulcanisoli</name>
    <dbReference type="NCBI Taxonomy" id="1658060"/>
    <lineage>
        <taxon>Bacteria</taxon>
        <taxon>Pseudomonadati</taxon>
        <taxon>Pseudomonadota</taxon>
        <taxon>Alphaproteobacteria</taxon>
        <taxon>Sphingomonadales</taxon>
        <taxon>Sphingomonadaceae</taxon>
        <taxon>Sphingomonas</taxon>
    </lineage>
</organism>
<accession>A0ABX0TTE1</accession>
<dbReference type="Proteomes" id="UP000727456">
    <property type="component" value="Unassembled WGS sequence"/>
</dbReference>
<reference evidence="8 9" key="1">
    <citation type="submission" date="2020-03" db="EMBL/GenBank/DDBJ databases">
        <title>Genomic Encyclopedia of Type Strains, Phase III (KMG-III): the genomes of soil and plant-associated and newly described type strains.</title>
        <authorList>
            <person name="Whitman W."/>
        </authorList>
    </citation>
    <scope>NUCLEOTIDE SEQUENCE [LARGE SCALE GENOMIC DNA]</scope>
    <source>
        <strain evidence="8 9">CECT 8804</strain>
    </source>
</reference>
<keyword evidence="4" id="KW-0443">Lipid metabolism</keyword>
<dbReference type="CDD" id="cd07989">
    <property type="entry name" value="LPLAT_AGPAT-like"/>
    <property type="match status" value="1"/>
</dbReference>
<evidence type="ECO:0000256" key="5">
    <source>
        <dbReference type="ARBA" id="ARBA00023315"/>
    </source>
</evidence>
<evidence type="ECO:0000256" key="6">
    <source>
        <dbReference type="SAM" id="Phobius"/>
    </source>
</evidence>
<dbReference type="EMBL" id="JAAOZC010000006">
    <property type="protein sequence ID" value="NIJ08784.1"/>
    <property type="molecule type" value="Genomic_DNA"/>
</dbReference>